<dbReference type="EMBL" id="JBBWUH010000003">
    <property type="protein sequence ID" value="KAK8173985.1"/>
    <property type="molecule type" value="Genomic_DNA"/>
</dbReference>
<organism evidence="7 8">
    <name type="scientific">Phyllosticta citrichinensis</name>
    <dbReference type="NCBI Taxonomy" id="1130410"/>
    <lineage>
        <taxon>Eukaryota</taxon>
        <taxon>Fungi</taxon>
        <taxon>Dikarya</taxon>
        <taxon>Ascomycota</taxon>
        <taxon>Pezizomycotina</taxon>
        <taxon>Dothideomycetes</taxon>
        <taxon>Dothideomycetes incertae sedis</taxon>
        <taxon>Botryosphaeriales</taxon>
        <taxon>Phyllostictaceae</taxon>
        <taxon>Phyllosticta</taxon>
    </lineage>
</organism>
<dbReference type="PROSITE" id="PS50865">
    <property type="entry name" value="ZF_MYND_2"/>
    <property type="match status" value="1"/>
</dbReference>
<dbReference type="SUPFAM" id="SSF144232">
    <property type="entry name" value="HIT/MYND zinc finger-like"/>
    <property type="match status" value="1"/>
</dbReference>
<protein>
    <recommendedName>
        <fullName evidence="6">MYND-type domain-containing protein</fullName>
    </recommendedName>
</protein>
<evidence type="ECO:0000259" key="6">
    <source>
        <dbReference type="PROSITE" id="PS50865"/>
    </source>
</evidence>
<dbReference type="Pfam" id="PF01753">
    <property type="entry name" value="zf-MYND"/>
    <property type="match status" value="1"/>
</dbReference>
<accession>A0ABR1Y0B9</accession>
<comment type="caution">
    <text evidence="7">The sequence shown here is derived from an EMBL/GenBank/DDBJ whole genome shotgun (WGS) entry which is preliminary data.</text>
</comment>
<keyword evidence="8" id="KW-1185">Reference proteome</keyword>
<dbReference type="Gene3D" id="6.10.140.2220">
    <property type="match status" value="1"/>
</dbReference>
<proteinExistence type="predicted"/>
<sequence>MADDQSPPPGPPDPCLICLHPEGRLCMACHSVAYCSKDCQHSDWKSHKNICSQVVDNFERPEGDFKRAIIFKPDDEKPRLVWLEAQRMQDPDDEGKTRLSTARTIADFLACTQAAVSGLGFQRNVRRERDLEHTLVVNFCERNTINYSVREATDVRNFYDFKGPVIFSKKIGFTPDELDCGDIEATDYLDIIDFLIAFGNPVYKDQSYLLPSKPFESNFDLAADFRKLVLSDNISDQQDDGKEQKIIFGEGEDVKQPKSIFGDGEDVKQPKSIFGEGDDGKDSKQTSHPTTDDKSTFGKQGDDKESKKTSHPTTDDKSTVQCVRIACEGDLRGGSAKFKHVVLPVTDATTYCCSKVPSSRSYHASHISQLVDMPLRLRRVVREHGDNQTETVNPEATLLLHQLHDTSSDGWGWPPPQWQAHYGIIGSVVVMRDDGEDLTIQQVRELCEFARMVARPLTDSALEGDIRPEVVRRHYLTREKMDDFVRMKRLGKLE</sequence>
<keyword evidence="3" id="KW-0862">Zinc</keyword>
<dbReference type="Proteomes" id="UP001456524">
    <property type="component" value="Unassembled WGS sequence"/>
</dbReference>
<evidence type="ECO:0000313" key="7">
    <source>
        <dbReference type="EMBL" id="KAK8173985.1"/>
    </source>
</evidence>
<evidence type="ECO:0000313" key="8">
    <source>
        <dbReference type="Proteomes" id="UP001456524"/>
    </source>
</evidence>
<evidence type="ECO:0000256" key="3">
    <source>
        <dbReference type="ARBA" id="ARBA00022833"/>
    </source>
</evidence>
<name>A0ABR1Y0B9_9PEZI</name>
<evidence type="ECO:0000256" key="1">
    <source>
        <dbReference type="ARBA" id="ARBA00022723"/>
    </source>
</evidence>
<dbReference type="InterPro" id="IPR002893">
    <property type="entry name" value="Znf_MYND"/>
</dbReference>
<reference evidence="7 8" key="1">
    <citation type="journal article" date="2022" name="G3 (Bethesda)">
        <title>Enemy or ally: a genomic approach to elucidate the lifestyle of Phyllosticta citrichinaensis.</title>
        <authorList>
            <person name="Buijs V.A."/>
            <person name="Groenewald J.Z."/>
            <person name="Haridas S."/>
            <person name="LaButti K.M."/>
            <person name="Lipzen A."/>
            <person name="Martin F.M."/>
            <person name="Barry K."/>
            <person name="Grigoriev I.V."/>
            <person name="Crous P.W."/>
            <person name="Seidl M.F."/>
        </authorList>
    </citation>
    <scope>NUCLEOTIDE SEQUENCE [LARGE SCALE GENOMIC DNA]</scope>
    <source>
        <strain evidence="7 8">CBS 129764</strain>
    </source>
</reference>
<dbReference type="PROSITE" id="PS01360">
    <property type="entry name" value="ZF_MYND_1"/>
    <property type="match status" value="1"/>
</dbReference>
<keyword evidence="1" id="KW-0479">Metal-binding</keyword>
<keyword evidence="2 4" id="KW-0863">Zinc-finger</keyword>
<evidence type="ECO:0000256" key="2">
    <source>
        <dbReference type="ARBA" id="ARBA00022771"/>
    </source>
</evidence>
<feature type="domain" description="MYND-type" evidence="6">
    <location>
        <begin position="15"/>
        <end position="51"/>
    </location>
</feature>
<feature type="region of interest" description="Disordered" evidence="5">
    <location>
        <begin position="255"/>
        <end position="317"/>
    </location>
</feature>
<evidence type="ECO:0000256" key="4">
    <source>
        <dbReference type="PROSITE-ProRule" id="PRU00134"/>
    </source>
</evidence>
<feature type="compositionally biased region" description="Basic and acidic residues" evidence="5">
    <location>
        <begin position="278"/>
        <end position="317"/>
    </location>
</feature>
<evidence type="ECO:0000256" key="5">
    <source>
        <dbReference type="SAM" id="MobiDB-lite"/>
    </source>
</evidence>
<gene>
    <name evidence="7" type="ORF">IWX90DRAFT_500191</name>
</gene>